<dbReference type="InParanoid" id="A0A409YW07"/>
<reference evidence="1 2" key="1">
    <citation type="journal article" date="2018" name="Evol. Lett.">
        <title>Horizontal gene cluster transfer increased hallucinogenic mushroom diversity.</title>
        <authorList>
            <person name="Reynolds H.T."/>
            <person name="Vijayakumar V."/>
            <person name="Gluck-Thaler E."/>
            <person name="Korotkin H.B."/>
            <person name="Matheny P.B."/>
            <person name="Slot J.C."/>
        </authorList>
    </citation>
    <scope>NUCLEOTIDE SEQUENCE [LARGE SCALE GENOMIC DNA]</scope>
    <source>
        <strain evidence="1 2">2629</strain>
    </source>
</reference>
<dbReference type="Proteomes" id="UP000284842">
    <property type="component" value="Unassembled WGS sequence"/>
</dbReference>
<sequence length="708" mass="80390">MFSFPAAHRSPNRHRGQHKRVGQQVADLVFLHLSPSMTGSNLCSGWRLLNDVELTTTIDIQGQLHPLCWSPSPPTGHLPRRFSVQVSQIMSPTGTEHSFTTTLPVEILNKIVSHVDEIKPAKRRFVTLQACTLVCRHFREISRPLFHSKVYINYDWDCEFEEDDFLLNDESDEEDDEDAYCEDESSALSPSTTQVLRLFENHPDVVPHVRNVCYTMNYEDGNIPGLAQTLSRLQHVRSLTLNGSRLPNLIDQIPKLYDAFLCLISLPSLSHLRLDGFSRLPMSNTLPRFSGIDSLEILRVSFNSITSNFYGPVSGTVLGSYQHIGPKRLAISDITSPHASILLPRLNLDRLEELSYTYMHQEDLAPITRHLKDCMSLRSVTLEVRYGEFTTWAGLSTLAHAASLRYLRLECNPFVNHSRSLHIPASSAPPASQIAYVDIFQGLIPEIASLQQIETLDLRICLPNDFIMTSMRTDWQTDSPDCVWARFAGSLASIAKLRRVVVTLVGLINRLSNPSHLPETIADSEQVVPAGRRCLIENRLGVRVHLTHVVDQSLIENKQIINSIEWNWGMPKGALDLDTMDNIFFLGASMHEMYKNNNWALLPEEAVVRQFLDDHQLPLWRSQFPKFQVCSWVCGCPPGLHKNTQPSTFRYTLLPLKDMEEVCIYRQDTSDSTAARSDVTVYNHPYHSFPVITSHIHPKFVILWFGHL</sequence>
<dbReference type="Gene3D" id="3.80.10.10">
    <property type="entry name" value="Ribonuclease Inhibitor"/>
    <property type="match status" value="1"/>
</dbReference>
<accession>A0A409YW07</accession>
<organism evidence="1 2">
    <name type="scientific">Panaeolus cyanescens</name>
    <dbReference type="NCBI Taxonomy" id="181874"/>
    <lineage>
        <taxon>Eukaryota</taxon>
        <taxon>Fungi</taxon>
        <taxon>Dikarya</taxon>
        <taxon>Basidiomycota</taxon>
        <taxon>Agaricomycotina</taxon>
        <taxon>Agaricomycetes</taxon>
        <taxon>Agaricomycetidae</taxon>
        <taxon>Agaricales</taxon>
        <taxon>Agaricineae</taxon>
        <taxon>Galeropsidaceae</taxon>
        <taxon>Panaeolus</taxon>
    </lineage>
</organism>
<keyword evidence="2" id="KW-1185">Reference proteome</keyword>
<dbReference type="EMBL" id="NHTK01000504">
    <property type="protein sequence ID" value="PPR07169.1"/>
    <property type="molecule type" value="Genomic_DNA"/>
</dbReference>
<proteinExistence type="predicted"/>
<dbReference type="SUPFAM" id="SSF52047">
    <property type="entry name" value="RNI-like"/>
    <property type="match status" value="1"/>
</dbReference>
<dbReference type="CDD" id="cd09917">
    <property type="entry name" value="F-box_SF"/>
    <property type="match status" value="1"/>
</dbReference>
<comment type="caution">
    <text evidence="1">The sequence shown here is derived from an EMBL/GenBank/DDBJ whole genome shotgun (WGS) entry which is preliminary data.</text>
</comment>
<name>A0A409YW07_9AGAR</name>
<evidence type="ECO:0000313" key="1">
    <source>
        <dbReference type="EMBL" id="PPR07169.1"/>
    </source>
</evidence>
<dbReference type="InterPro" id="IPR032675">
    <property type="entry name" value="LRR_dom_sf"/>
</dbReference>
<protein>
    <submittedName>
        <fullName evidence="1">Uncharacterized protein</fullName>
    </submittedName>
</protein>
<gene>
    <name evidence="1" type="ORF">CVT24_010722</name>
</gene>
<dbReference type="OrthoDB" id="10492212at2759"/>
<evidence type="ECO:0000313" key="2">
    <source>
        <dbReference type="Proteomes" id="UP000284842"/>
    </source>
</evidence>
<dbReference type="AlphaFoldDB" id="A0A409YW07"/>